<keyword evidence="3" id="KW-1185">Reference proteome</keyword>
<protein>
    <submittedName>
        <fullName evidence="2">Stage III sporulation protein AD</fullName>
    </submittedName>
</protein>
<dbReference type="RefSeq" id="WP_282908289.1">
    <property type="nucleotide sequence ID" value="NZ_JAGRPV010000001.1"/>
</dbReference>
<dbReference type="Pfam" id="PF06686">
    <property type="entry name" value="SpoIIIAC"/>
    <property type="match status" value="2"/>
</dbReference>
<accession>A0ABT6TEV2</accession>
<keyword evidence="1" id="KW-1133">Transmembrane helix</keyword>
<keyword evidence="1" id="KW-0472">Membrane</keyword>
<keyword evidence="1" id="KW-0812">Transmembrane</keyword>
<gene>
    <name evidence="2" type="primary">spoIIIAD</name>
    <name evidence="2" type="ORF">KB449_10285</name>
</gene>
<feature type="transmembrane region" description="Helical" evidence="1">
    <location>
        <begin position="66"/>
        <end position="85"/>
    </location>
</feature>
<evidence type="ECO:0000256" key="1">
    <source>
        <dbReference type="SAM" id="Phobius"/>
    </source>
</evidence>
<dbReference type="EMBL" id="JAGRPV010000001">
    <property type="protein sequence ID" value="MDI4645352.1"/>
    <property type="molecule type" value="Genomic_DNA"/>
</dbReference>
<feature type="transmembrane region" description="Helical" evidence="1">
    <location>
        <begin position="106"/>
        <end position="127"/>
    </location>
</feature>
<organism evidence="2 3">
    <name type="scientific">Cohnella hashimotonis</name>
    <dbReference type="NCBI Taxonomy" id="2826895"/>
    <lineage>
        <taxon>Bacteria</taxon>
        <taxon>Bacillati</taxon>
        <taxon>Bacillota</taxon>
        <taxon>Bacilli</taxon>
        <taxon>Bacillales</taxon>
        <taxon>Paenibacillaceae</taxon>
        <taxon>Cohnella</taxon>
    </lineage>
</organism>
<evidence type="ECO:0000313" key="2">
    <source>
        <dbReference type="EMBL" id="MDI4645352.1"/>
    </source>
</evidence>
<feature type="transmembrane region" description="Helical" evidence="1">
    <location>
        <begin position="6"/>
        <end position="21"/>
    </location>
</feature>
<comment type="caution">
    <text evidence="2">The sequence shown here is derived from an EMBL/GenBank/DDBJ whole genome shotgun (WGS) entry which is preliminary data.</text>
</comment>
<name>A0ABT6TEV2_9BACL</name>
<sequence length="133" mass="14045">MDILQIVGIGLLTAILILVIREQKPMFAFLLATFFGIAIFLALIGKIGGVVSMIEELADRSGIQSVYLKTMLKIIGIAYIAEFGAQIVRDAGLDSIASKIEFAGKMLILVMAVPIISIIIETVLGLLPAGGGA</sequence>
<reference evidence="2" key="1">
    <citation type="submission" date="2023-04" db="EMBL/GenBank/DDBJ databases">
        <title>Comparative genomic analysis of Cohnella hashimotonis sp. nov., isolated from the International Space Station.</title>
        <authorList>
            <person name="Venkateswaran K."/>
            <person name="Simpson A."/>
        </authorList>
    </citation>
    <scope>NUCLEOTIDE SEQUENCE</scope>
    <source>
        <strain evidence="2">F6_2S_P_1</strain>
    </source>
</reference>
<dbReference type="InterPro" id="IPR014211">
    <property type="entry name" value="Spore_III_AD"/>
</dbReference>
<dbReference type="InterPro" id="IPR025664">
    <property type="entry name" value="Spore_III_AC/AD"/>
</dbReference>
<dbReference type="Proteomes" id="UP001161691">
    <property type="component" value="Unassembled WGS sequence"/>
</dbReference>
<evidence type="ECO:0000313" key="3">
    <source>
        <dbReference type="Proteomes" id="UP001161691"/>
    </source>
</evidence>
<proteinExistence type="predicted"/>
<dbReference type="NCBIfam" id="TIGR02849">
    <property type="entry name" value="spore_III_AD"/>
    <property type="match status" value="1"/>
</dbReference>
<feature type="transmembrane region" description="Helical" evidence="1">
    <location>
        <begin position="28"/>
        <end position="54"/>
    </location>
</feature>